<dbReference type="Proteomes" id="UP000192796">
    <property type="component" value="Unassembled WGS sequence"/>
</dbReference>
<name>A0A1V9FMP5_9BACT</name>
<evidence type="ECO:0000313" key="2">
    <source>
        <dbReference type="Proteomes" id="UP000192796"/>
    </source>
</evidence>
<evidence type="ECO:0000313" key="1">
    <source>
        <dbReference type="EMBL" id="OQP59526.1"/>
    </source>
</evidence>
<dbReference type="OrthoDB" id="662666at2"/>
<dbReference type="RefSeq" id="WP_081154703.1">
    <property type="nucleotide sequence ID" value="NZ_LVYD01000078.1"/>
</dbReference>
<sequence>MQVIFDTNAYRQLVAGLPIGEIAELIRKIRSEEERRGIMVFVSPVVWLELFVHLTDPTDPHLEECLGALVASYLHSRAKNERDFQMMPWPFMIVAATVFGFKHAVRDREIASMDMLAGLIYENPTIETLEQYRNQLIAVRNYALAQEKGFIQRFNEIQTFFRAKFGGEKGLVKAMQEPAFVDQLVFFETIRAAEIVGIEVAGIEQAEFDRYTQIVRDYFHAPLFLYIDIMSRMVGNKEFDMSKGSRRNWYWDFEMLFHVSRLTTVYLISKDGDIKHAAEAAGAGDKVAPLERYLEYLMEPPVSHLVSISVPAGQKVNVSDMAERLGISAAAVERMQENMKEAPARLAQDKAGVLAVIQPFYDKLVQQFGVEGNKTMELVDVGKFVYYNKMPLRLLEVAERPDFIFEFQGERVGLEHTQLFDETEQHRVGKVLSMLEEARKYIVRTAVDIIGLFSIGVDTGRISLNERSFMELPKVDLRKMAEKLGAYVIASARGEAVDRPVFITSIQRYEQGTLSLSPERHFFRKGINRAALEARIADKETKIAAYKQNMNLSTCWLLVVYSSEVSSSSFHVEIEDLPSDKLLFDRIYLMDSFTGNTIMGTVVRSGRYR</sequence>
<protein>
    <recommendedName>
        <fullName evidence="3">PIN domain-containing protein</fullName>
    </recommendedName>
</protein>
<proteinExistence type="predicted"/>
<evidence type="ECO:0008006" key="3">
    <source>
        <dbReference type="Google" id="ProtNLM"/>
    </source>
</evidence>
<reference evidence="1 2" key="1">
    <citation type="submission" date="2016-03" db="EMBL/GenBank/DDBJ databases">
        <title>Niastella vici sp. nov., isolated from farmland soil.</title>
        <authorList>
            <person name="Chen L."/>
            <person name="Wang D."/>
            <person name="Yang S."/>
            <person name="Wang G."/>
        </authorList>
    </citation>
    <scope>NUCLEOTIDE SEQUENCE [LARGE SCALE GENOMIC DNA]</scope>
    <source>
        <strain evidence="1 2">DJ57</strain>
    </source>
</reference>
<gene>
    <name evidence="1" type="ORF">A3860_37455</name>
</gene>
<organism evidence="1 2">
    <name type="scientific">Niastella vici</name>
    <dbReference type="NCBI Taxonomy" id="1703345"/>
    <lineage>
        <taxon>Bacteria</taxon>
        <taxon>Pseudomonadati</taxon>
        <taxon>Bacteroidota</taxon>
        <taxon>Chitinophagia</taxon>
        <taxon>Chitinophagales</taxon>
        <taxon>Chitinophagaceae</taxon>
        <taxon>Niastella</taxon>
    </lineage>
</organism>
<comment type="caution">
    <text evidence="1">The sequence shown here is derived from an EMBL/GenBank/DDBJ whole genome shotgun (WGS) entry which is preliminary data.</text>
</comment>
<keyword evidence="2" id="KW-1185">Reference proteome</keyword>
<dbReference type="EMBL" id="LVYD01000078">
    <property type="protein sequence ID" value="OQP59526.1"/>
    <property type="molecule type" value="Genomic_DNA"/>
</dbReference>
<dbReference type="AlphaFoldDB" id="A0A1V9FMP5"/>
<accession>A0A1V9FMP5</accession>